<comment type="similarity">
    <text evidence="1">Belongs to the bacterial solute-binding protein 5 family.</text>
</comment>
<evidence type="ECO:0000313" key="7">
    <source>
        <dbReference type="Proteomes" id="UP001596267"/>
    </source>
</evidence>
<dbReference type="PANTHER" id="PTHR30290">
    <property type="entry name" value="PERIPLASMIC BINDING COMPONENT OF ABC TRANSPORTER"/>
    <property type="match status" value="1"/>
</dbReference>
<protein>
    <submittedName>
        <fullName evidence="6">ABC transporter substrate-binding protein</fullName>
    </submittedName>
</protein>
<organism evidence="6 7">
    <name type="scientific">Sporolactobacillus kofuensis</name>
    <dbReference type="NCBI Taxonomy" id="269672"/>
    <lineage>
        <taxon>Bacteria</taxon>
        <taxon>Bacillati</taxon>
        <taxon>Bacillota</taxon>
        <taxon>Bacilli</taxon>
        <taxon>Bacillales</taxon>
        <taxon>Sporolactobacillaceae</taxon>
        <taxon>Sporolactobacillus</taxon>
    </lineage>
</organism>
<proteinExistence type="inferred from homology"/>
<comment type="caution">
    <text evidence="6">The sequence shown here is derived from an EMBL/GenBank/DDBJ whole genome shotgun (WGS) entry which is preliminary data.</text>
</comment>
<evidence type="ECO:0000256" key="3">
    <source>
        <dbReference type="ARBA" id="ARBA00022729"/>
    </source>
</evidence>
<evidence type="ECO:0000256" key="2">
    <source>
        <dbReference type="ARBA" id="ARBA00022448"/>
    </source>
</evidence>
<reference evidence="7" key="1">
    <citation type="journal article" date="2019" name="Int. J. Syst. Evol. Microbiol.">
        <title>The Global Catalogue of Microorganisms (GCM) 10K type strain sequencing project: providing services to taxonomists for standard genome sequencing and annotation.</title>
        <authorList>
            <consortium name="The Broad Institute Genomics Platform"/>
            <consortium name="The Broad Institute Genome Sequencing Center for Infectious Disease"/>
            <person name="Wu L."/>
            <person name="Ma J."/>
        </authorList>
    </citation>
    <scope>NUCLEOTIDE SEQUENCE [LARGE SCALE GENOMIC DNA]</scope>
    <source>
        <strain evidence="7">CCUG 42001</strain>
    </source>
</reference>
<dbReference type="PIRSF" id="PIRSF002741">
    <property type="entry name" value="MppA"/>
    <property type="match status" value="1"/>
</dbReference>
<evidence type="ECO:0000256" key="4">
    <source>
        <dbReference type="SAM" id="SignalP"/>
    </source>
</evidence>
<evidence type="ECO:0000256" key="1">
    <source>
        <dbReference type="ARBA" id="ARBA00005695"/>
    </source>
</evidence>
<accession>A0ABW1WBH2</accession>
<dbReference type="Gene3D" id="3.10.105.10">
    <property type="entry name" value="Dipeptide-binding Protein, Domain 3"/>
    <property type="match status" value="1"/>
</dbReference>
<dbReference type="CDD" id="cd00995">
    <property type="entry name" value="PBP2_NikA_DppA_OppA_like"/>
    <property type="match status" value="1"/>
</dbReference>
<dbReference type="Gene3D" id="3.90.76.10">
    <property type="entry name" value="Dipeptide-binding Protein, Domain 1"/>
    <property type="match status" value="1"/>
</dbReference>
<feature type="domain" description="Solute-binding protein family 5" evidence="5">
    <location>
        <begin position="78"/>
        <end position="433"/>
    </location>
</feature>
<feature type="signal peptide" evidence="4">
    <location>
        <begin position="1"/>
        <end position="20"/>
    </location>
</feature>
<dbReference type="PROSITE" id="PS51257">
    <property type="entry name" value="PROKAR_LIPOPROTEIN"/>
    <property type="match status" value="1"/>
</dbReference>
<evidence type="ECO:0000259" key="5">
    <source>
        <dbReference type="Pfam" id="PF00496"/>
    </source>
</evidence>
<dbReference type="PANTHER" id="PTHR30290:SF9">
    <property type="entry name" value="OLIGOPEPTIDE-BINDING PROTEIN APPA"/>
    <property type="match status" value="1"/>
</dbReference>
<keyword evidence="3 4" id="KW-0732">Signal</keyword>
<dbReference type="InterPro" id="IPR030678">
    <property type="entry name" value="Peptide/Ni-bd"/>
</dbReference>
<dbReference type="Pfam" id="PF00496">
    <property type="entry name" value="SBP_bac_5"/>
    <property type="match status" value="1"/>
</dbReference>
<dbReference type="Gene3D" id="3.40.190.10">
    <property type="entry name" value="Periplasmic binding protein-like II"/>
    <property type="match status" value="1"/>
</dbReference>
<dbReference type="InterPro" id="IPR000914">
    <property type="entry name" value="SBP_5_dom"/>
</dbReference>
<keyword evidence="7" id="KW-1185">Reference proteome</keyword>
<evidence type="ECO:0000313" key="6">
    <source>
        <dbReference type="EMBL" id="MFC6385897.1"/>
    </source>
</evidence>
<dbReference type="Proteomes" id="UP001596267">
    <property type="component" value="Unassembled WGS sequence"/>
</dbReference>
<dbReference type="SUPFAM" id="SSF53850">
    <property type="entry name" value="Periplasmic binding protein-like II"/>
    <property type="match status" value="1"/>
</dbReference>
<dbReference type="InterPro" id="IPR039424">
    <property type="entry name" value="SBP_5"/>
</dbReference>
<name>A0ABW1WBH2_9BACL</name>
<dbReference type="EMBL" id="JBHSTQ010000003">
    <property type="protein sequence ID" value="MFC6385897.1"/>
    <property type="molecule type" value="Genomic_DNA"/>
</dbReference>
<sequence>MKKFFALIIVACLLALTACGTNTTSSGSGKAVDGGTLKIGLSSNIASLDPIGYTSTYESNVMRSIFDTLVKYNNDNSKIVPSLAKSWTISKDNKSYTFNLRTNVYFQKGKFQKGRKMTASDVKYSLERSLNQSAMHRIRDIKKITVINNHQVKIDLDTPYAAFLPMLTDMGNAIVPKEEVKGWGDKFGMHPVGTGAFTFKKWVADSYVLVDRNSKYWGPKPHLDAVKFAIIGDPNTMSNSLASGDIDVATNLQGPSILTIKKNKNLNFVSDQGLQVSYLSFNFKSGPTKKLKVRQAIKLAMDKEDLLKGSFKYGGAKVADLPLPRASWGYDQKLADQNKTTVDVKKAKKLLKEAGYPNGFNTNVYVVPARVPIATIFQSQMKKIGINVSIKTVEWGTFSDTVSKAKAPMYIMSWSWYPDPDFFLYQMFDSKQIGSLGNGGGYQNKQLDQLLTKATADTTDQAKRKAIYGQALEIINKDIPHVNLFDQDVVYGTSKKVHGFTISPDSSITIASDQTNAWLSK</sequence>
<gene>
    <name evidence="6" type="ORF">ACFP7A_04715</name>
</gene>
<keyword evidence="2" id="KW-0813">Transport</keyword>
<feature type="chain" id="PRO_5047068682" evidence="4">
    <location>
        <begin position="21"/>
        <end position="521"/>
    </location>
</feature>
<dbReference type="RefSeq" id="WP_253052439.1">
    <property type="nucleotide sequence ID" value="NZ_JAMXWN010000002.1"/>
</dbReference>